<accession>A0ABT0U3L2</accession>
<proteinExistence type="predicted"/>
<evidence type="ECO:0000313" key="3">
    <source>
        <dbReference type="Proteomes" id="UP001202961"/>
    </source>
</evidence>
<reference evidence="2 3" key="1">
    <citation type="journal article" date="2022" name="Syst. Appl. Microbiol.">
        <title>Rhodopirellula aestuarii sp. nov., a novel member of the genus Rhodopirellula isolated from brackish sediments collected in the Tagus River estuary, Portugal.</title>
        <authorList>
            <person name="Vitorino I.R."/>
            <person name="Klimek D."/>
            <person name="Calusinska M."/>
            <person name="Lobo-da-Cunha A."/>
            <person name="Vasconcelos V."/>
            <person name="Lage O.M."/>
        </authorList>
    </citation>
    <scope>NUCLEOTIDE SEQUENCE [LARGE SCALE GENOMIC DNA]</scope>
    <source>
        <strain evidence="2 3">ICT_H3.1</strain>
    </source>
</reference>
<name>A0ABT0U3L2_9BACT</name>
<keyword evidence="3" id="KW-1185">Reference proteome</keyword>
<dbReference type="Gene3D" id="3.40.630.30">
    <property type="match status" value="1"/>
</dbReference>
<dbReference type="InterPro" id="IPR016181">
    <property type="entry name" value="Acyl_CoA_acyltransferase"/>
</dbReference>
<organism evidence="2 3">
    <name type="scientific">Aporhodopirellula aestuarii</name>
    <dbReference type="NCBI Taxonomy" id="2950107"/>
    <lineage>
        <taxon>Bacteria</taxon>
        <taxon>Pseudomonadati</taxon>
        <taxon>Planctomycetota</taxon>
        <taxon>Planctomycetia</taxon>
        <taxon>Pirellulales</taxon>
        <taxon>Pirellulaceae</taxon>
        <taxon>Aporhodopirellula</taxon>
    </lineage>
</organism>
<evidence type="ECO:0000313" key="2">
    <source>
        <dbReference type="EMBL" id="MCM2371445.1"/>
    </source>
</evidence>
<dbReference type="SUPFAM" id="SSF55729">
    <property type="entry name" value="Acyl-CoA N-acyltransferases (Nat)"/>
    <property type="match status" value="1"/>
</dbReference>
<gene>
    <name evidence="2" type="ORF">NB063_12600</name>
</gene>
<dbReference type="EMBL" id="JAMQBK010000031">
    <property type="protein sequence ID" value="MCM2371445.1"/>
    <property type="molecule type" value="Genomic_DNA"/>
</dbReference>
<dbReference type="PANTHER" id="PTHR43792">
    <property type="entry name" value="GNAT FAMILY, PUTATIVE (AFU_ORTHOLOGUE AFUA_3G00765)-RELATED-RELATED"/>
    <property type="match status" value="1"/>
</dbReference>
<protein>
    <submittedName>
        <fullName evidence="2">GNAT family N-acetyltransferase</fullName>
    </submittedName>
</protein>
<dbReference type="PANTHER" id="PTHR43792:SF13">
    <property type="entry name" value="ACETYLTRANSFERASE"/>
    <property type="match status" value="1"/>
</dbReference>
<feature type="domain" description="N-acetyltransferase" evidence="1">
    <location>
        <begin position="4"/>
        <end position="144"/>
    </location>
</feature>
<evidence type="ECO:0000259" key="1">
    <source>
        <dbReference type="PROSITE" id="PS51186"/>
    </source>
</evidence>
<dbReference type="PROSITE" id="PS51186">
    <property type="entry name" value="GNAT"/>
    <property type="match status" value="1"/>
</dbReference>
<sequence>MKLIAIERKGQIGVHDSSDEHLLMLIEMTMKHYSQTGYCEPWIGYLALAETEPVGVCGFKSAPTDGRVEIAYTTLPKHEGRGMATAMAADLVRIARAEDENLIITAQTLPEKSASTSILTKLGFKLTGHVETPDDGTVWHWELH</sequence>
<comment type="caution">
    <text evidence="2">The sequence shown here is derived from an EMBL/GenBank/DDBJ whole genome shotgun (WGS) entry which is preliminary data.</text>
</comment>
<dbReference type="RefSeq" id="WP_250929076.1">
    <property type="nucleotide sequence ID" value="NZ_JAMQBK010000031.1"/>
</dbReference>
<dbReference type="InterPro" id="IPR051531">
    <property type="entry name" value="N-acetyltransferase"/>
</dbReference>
<dbReference type="Proteomes" id="UP001202961">
    <property type="component" value="Unassembled WGS sequence"/>
</dbReference>
<dbReference type="Pfam" id="PF13302">
    <property type="entry name" value="Acetyltransf_3"/>
    <property type="match status" value="1"/>
</dbReference>
<dbReference type="InterPro" id="IPR000182">
    <property type="entry name" value="GNAT_dom"/>
</dbReference>